<organism evidence="7 8">
    <name type="scientific">Pelovirga terrestris</name>
    <dbReference type="NCBI Taxonomy" id="2771352"/>
    <lineage>
        <taxon>Bacteria</taxon>
        <taxon>Pseudomonadati</taxon>
        <taxon>Thermodesulfobacteriota</taxon>
        <taxon>Desulfuromonadia</taxon>
        <taxon>Geobacterales</taxon>
        <taxon>Geobacteraceae</taxon>
        <taxon>Pelovirga</taxon>
    </lineage>
</organism>
<keyword evidence="2" id="KW-0732">Signal</keyword>
<keyword evidence="8" id="KW-1185">Reference proteome</keyword>
<evidence type="ECO:0000256" key="2">
    <source>
        <dbReference type="ARBA" id="ARBA00022729"/>
    </source>
</evidence>
<dbReference type="Proteomes" id="UP000632828">
    <property type="component" value="Unassembled WGS sequence"/>
</dbReference>
<evidence type="ECO:0008006" key="9">
    <source>
        <dbReference type="Google" id="ProtNLM"/>
    </source>
</evidence>
<sequence length="52" mass="5452">MRIQSILILIITALLLSACGKKGPVRPITNIAVEQPAAIPGAATNESEEKPN</sequence>
<keyword evidence="4" id="KW-0564">Palmitate</keyword>
<dbReference type="NCBIfam" id="NF047847">
    <property type="entry name" value="SS_mature_LptM"/>
    <property type="match status" value="1"/>
</dbReference>
<dbReference type="InterPro" id="IPR032831">
    <property type="entry name" value="LptM_cons"/>
</dbReference>
<dbReference type="PROSITE" id="PS51257">
    <property type="entry name" value="PROKAR_LIPOPROTEIN"/>
    <property type="match status" value="1"/>
</dbReference>
<accession>A0A8J6QY69</accession>
<protein>
    <recommendedName>
        <fullName evidence="9">Lipoprotein</fullName>
    </recommendedName>
</protein>
<name>A0A8J6QY69_9BACT</name>
<gene>
    <name evidence="7" type="ORF">ICT70_12720</name>
</gene>
<evidence type="ECO:0000256" key="4">
    <source>
        <dbReference type="ARBA" id="ARBA00023139"/>
    </source>
</evidence>
<evidence type="ECO:0000256" key="6">
    <source>
        <dbReference type="ARBA" id="ARBA00023288"/>
    </source>
</evidence>
<dbReference type="RefSeq" id="WP_191157226.1">
    <property type="nucleotide sequence ID" value="NZ_JACWUN010000016.1"/>
</dbReference>
<comment type="subcellular location">
    <subcellularLocation>
        <location evidence="1">Cell outer membrane</location>
        <topology evidence="1">Lipid-anchor</topology>
    </subcellularLocation>
</comment>
<evidence type="ECO:0000313" key="7">
    <source>
        <dbReference type="EMBL" id="MBD1401526.1"/>
    </source>
</evidence>
<keyword evidence="3" id="KW-0472">Membrane</keyword>
<keyword evidence="5" id="KW-0998">Cell outer membrane</keyword>
<keyword evidence="6" id="KW-0449">Lipoprotein</keyword>
<proteinExistence type="predicted"/>
<evidence type="ECO:0000256" key="3">
    <source>
        <dbReference type="ARBA" id="ARBA00023136"/>
    </source>
</evidence>
<dbReference type="EMBL" id="JACWUN010000016">
    <property type="protein sequence ID" value="MBD1401526.1"/>
    <property type="molecule type" value="Genomic_DNA"/>
</dbReference>
<reference evidence="7" key="1">
    <citation type="submission" date="2020-09" db="EMBL/GenBank/DDBJ databases">
        <title>Pelobacter alkaliphilus sp. nov., a novel anaerobic arsenate-reducing bacterium from terrestrial mud volcano.</title>
        <authorList>
            <person name="Khomyakova M.A."/>
            <person name="Merkel A.Y."/>
            <person name="Slobodkin A.I."/>
        </authorList>
    </citation>
    <scope>NUCLEOTIDE SEQUENCE</scope>
    <source>
        <strain evidence="7">M08fum</strain>
    </source>
</reference>
<evidence type="ECO:0000256" key="1">
    <source>
        <dbReference type="ARBA" id="ARBA00004459"/>
    </source>
</evidence>
<evidence type="ECO:0000256" key="5">
    <source>
        <dbReference type="ARBA" id="ARBA00023237"/>
    </source>
</evidence>
<evidence type="ECO:0000313" key="8">
    <source>
        <dbReference type="Proteomes" id="UP000632828"/>
    </source>
</evidence>
<comment type="caution">
    <text evidence="7">The sequence shown here is derived from an EMBL/GenBank/DDBJ whole genome shotgun (WGS) entry which is preliminary data.</text>
</comment>
<dbReference type="AlphaFoldDB" id="A0A8J6QY69"/>